<dbReference type="Proteomes" id="UP000011115">
    <property type="component" value="Unassembled WGS sequence"/>
</dbReference>
<evidence type="ECO:0008006" key="4">
    <source>
        <dbReference type="Google" id="ProtNLM"/>
    </source>
</evidence>
<dbReference type="InParanoid" id="M1DBQ5"/>
<accession>M1DBQ5</accession>
<feature type="region of interest" description="Disordered" evidence="1">
    <location>
        <begin position="219"/>
        <end position="295"/>
    </location>
</feature>
<dbReference type="HOGENOM" id="CLU_029307_6_1_1"/>
<reference evidence="3" key="1">
    <citation type="journal article" date="2011" name="Nature">
        <title>Genome sequence and analysis of the tuber crop potato.</title>
        <authorList>
            <consortium name="The Potato Genome Sequencing Consortium"/>
        </authorList>
    </citation>
    <scope>NUCLEOTIDE SEQUENCE [LARGE SCALE GENOMIC DNA]</scope>
    <source>
        <strain evidence="3">cv. DM1-3 516 R44</strain>
    </source>
</reference>
<feature type="region of interest" description="Disordered" evidence="1">
    <location>
        <begin position="112"/>
        <end position="189"/>
    </location>
</feature>
<organism evidence="2 3">
    <name type="scientific">Solanum tuberosum</name>
    <name type="common">Potato</name>
    <dbReference type="NCBI Taxonomy" id="4113"/>
    <lineage>
        <taxon>Eukaryota</taxon>
        <taxon>Viridiplantae</taxon>
        <taxon>Streptophyta</taxon>
        <taxon>Embryophyta</taxon>
        <taxon>Tracheophyta</taxon>
        <taxon>Spermatophyta</taxon>
        <taxon>Magnoliopsida</taxon>
        <taxon>eudicotyledons</taxon>
        <taxon>Gunneridae</taxon>
        <taxon>Pentapetalae</taxon>
        <taxon>asterids</taxon>
        <taxon>lamiids</taxon>
        <taxon>Solanales</taxon>
        <taxon>Solanaceae</taxon>
        <taxon>Solanoideae</taxon>
        <taxon>Solaneae</taxon>
        <taxon>Solanum</taxon>
    </lineage>
</organism>
<keyword evidence="3" id="KW-1185">Reference proteome</keyword>
<feature type="compositionally biased region" description="Polar residues" evidence="1">
    <location>
        <begin position="259"/>
        <end position="270"/>
    </location>
</feature>
<evidence type="ECO:0000256" key="1">
    <source>
        <dbReference type="SAM" id="MobiDB-lite"/>
    </source>
</evidence>
<feature type="compositionally biased region" description="Basic and acidic residues" evidence="1">
    <location>
        <begin position="240"/>
        <end position="257"/>
    </location>
</feature>
<reference evidence="2" key="2">
    <citation type="submission" date="2015-06" db="UniProtKB">
        <authorList>
            <consortium name="EnsemblPlants"/>
        </authorList>
    </citation>
    <scope>IDENTIFICATION</scope>
    <source>
        <strain evidence="2">DM1-3 516 R44</strain>
    </source>
</reference>
<feature type="compositionally biased region" description="Basic and acidic residues" evidence="1">
    <location>
        <begin position="222"/>
        <end position="231"/>
    </location>
</feature>
<sequence length="295" mass="31953">MTKIMTHLEILSKNVMEAGARSVNAVNVRCVNHEEDKFEALYNEEVNFLANKEVVIIQTTRGRVVTKVGTGMKVGKIVTEIGGIEIPIGRMGRRIGESVECGLKVKIGEQNVQSATRKSGRRAQLGPPLDSKKSKNGVYKTRPAHGQLGGSSNRSATPTLSAVRTPTLTGDMARPKVAGRDMPPRKRAKGIQINEDIVASRAKASSGSAGIYATYLTTSESEGEHQEHQDATSEPEDELLATHRAELRSKRMNDPSRIRTPQGNTTSSAPEHTMVPAPVLQGPPLKSMDRLKTEG</sequence>
<proteinExistence type="predicted"/>
<evidence type="ECO:0000313" key="2">
    <source>
        <dbReference type="EnsemblPlants" id="PGSC0003DMT400086428"/>
    </source>
</evidence>
<dbReference type="Gramene" id="PGSC0003DMT400086428">
    <property type="protein sequence ID" value="PGSC0003DMT400086428"/>
    <property type="gene ID" value="PGSC0003DMG400035999"/>
</dbReference>
<name>M1DBQ5_SOLTU</name>
<dbReference type="PaxDb" id="4113-PGSC0003DMT400086428"/>
<dbReference type="EnsemblPlants" id="PGSC0003DMT400086428">
    <property type="protein sequence ID" value="PGSC0003DMT400086428"/>
    <property type="gene ID" value="PGSC0003DMG400035999"/>
</dbReference>
<dbReference type="AlphaFoldDB" id="M1DBQ5"/>
<protein>
    <recommendedName>
        <fullName evidence="4">Integrase core domain containing protein</fullName>
    </recommendedName>
</protein>
<feature type="compositionally biased region" description="Polar residues" evidence="1">
    <location>
        <begin position="150"/>
        <end position="168"/>
    </location>
</feature>
<evidence type="ECO:0000313" key="3">
    <source>
        <dbReference type="Proteomes" id="UP000011115"/>
    </source>
</evidence>